<dbReference type="AlphaFoldDB" id="A0A0D0D8H2"/>
<organism evidence="1 2">
    <name type="scientific">Paxillus rubicundulus Ve08.2h10</name>
    <dbReference type="NCBI Taxonomy" id="930991"/>
    <lineage>
        <taxon>Eukaryota</taxon>
        <taxon>Fungi</taxon>
        <taxon>Dikarya</taxon>
        <taxon>Basidiomycota</taxon>
        <taxon>Agaricomycotina</taxon>
        <taxon>Agaricomycetes</taxon>
        <taxon>Agaricomycetidae</taxon>
        <taxon>Boletales</taxon>
        <taxon>Paxilineae</taxon>
        <taxon>Paxillaceae</taxon>
        <taxon>Paxillus</taxon>
    </lineage>
</organism>
<keyword evidence="2" id="KW-1185">Reference proteome</keyword>
<accession>A0A0D0D8H2</accession>
<evidence type="ECO:0000313" key="2">
    <source>
        <dbReference type="Proteomes" id="UP000054538"/>
    </source>
</evidence>
<gene>
    <name evidence="1" type="ORF">PAXRUDRAFT_835267</name>
</gene>
<dbReference type="EMBL" id="KN827353">
    <property type="protein sequence ID" value="KIK76674.1"/>
    <property type="molecule type" value="Genomic_DNA"/>
</dbReference>
<dbReference type="Proteomes" id="UP000054538">
    <property type="component" value="Unassembled WGS sequence"/>
</dbReference>
<proteinExistence type="predicted"/>
<name>A0A0D0D8H2_9AGAM</name>
<dbReference type="InParanoid" id="A0A0D0D8H2"/>
<sequence>MMPSQSVTGSRSVCAGKVLLQVAPHSQTLWALAGSHFQENYDRSDIFETANCDPTTLKVAEDIRMVPLASL</sequence>
<dbReference type="HOGENOM" id="CLU_2740779_0_0_1"/>
<protein>
    <submittedName>
        <fullName evidence="1">Unplaced genomic scaffold scaffold_2531, whole genome shotgun sequence</fullName>
    </submittedName>
</protein>
<evidence type="ECO:0000313" key="1">
    <source>
        <dbReference type="EMBL" id="KIK76674.1"/>
    </source>
</evidence>
<reference evidence="2" key="2">
    <citation type="submission" date="2015-01" db="EMBL/GenBank/DDBJ databases">
        <title>Evolutionary Origins and Diversification of the Mycorrhizal Mutualists.</title>
        <authorList>
            <consortium name="DOE Joint Genome Institute"/>
            <consortium name="Mycorrhizal Genomics Consortium"/>
            <person name="Kohler A."/>
            <person name="Kuo A."/>
            <person name="Nagy L.G."/>
            <person name="Floudas D."/>
            <person name="Copeland A."/>
            <person name="Barry K.W."/>
            <person name="Cichocki N."/>
            <person name="Veneault-Fourrey C."/>
            <person name="LaButti K."/>
            <person name="Lindquist E.A."/>
            <person name="Lipzen A."/>
            <person name="Lundell T."/>
            <person name="Morin E."/>
            <person name="Murat C."/>
            <person name="Riley R."/>
            <person name="Ohm R."/>
            <person name="Sun H."/>
            <person name="Tunlid A."/>
            <person name="Henrissat B."/>
            <person name="Grigoriev I.V."/>
            <person name="Hibbett D.S."/>
            <person name="Martin F."/>
        </authorList>
    </citation>
    <scope>NUCLEOTIDE SEQUENCE [LARGE SCALE GENOMIC DNA]</scope>
    <source>
        <strain evidence="2">Ve08.2h10</strain>
    </source>
</reference>
<reference evidence="1 2" key="1">
    <citation type="submission" date="2014-04" db="EMBL/GenBank/DDBJ databases">
        <authorList>
            <consortium name="DOE Joint Genome Institute"/>
            <person name="Kuo A."/>
            <person name="Kohler A."/>
            <person name="Jargeat P."/>
            <person name="Nagy L.G."/>
            <person name="Floudas D."/>
            <person name="Copeland A."/>
            <person name="Barry K.W."/>
            <person name="Cichocki N."/>
            <person name="Veneault-Fourrey C."/>
            <person name="LaButti K."/>
            <person name="Lindquist E.A."/>
            <person name="Lipzen A."/>
            <person name="Lundell T."/>
            <person name="Morin E."/>
            <person name="Murat C."/>
            <person name="Sun H."/>
            <person name="Tunlid A."/>
            <person name="Henrissat B."/>
            <person name="Grigoriev I.V."/>
            <person name="Hibbett D.S."/>
            <person name="Martin F."/>
            <person name="Nordberg H.P."/>
            <person name="Cantor M.N."/>
            <person name="Hua S.X."/>
        </authorList>
    </citation>
    <scope>NUCLEOTIDE SEQUENCE [LARGE SCALE GENOMIC DNA]</scope>
    <source>
        <strain evidence="1 2">Ve08.2h10</strain>
    </source>
</reference>